<gene>
    <name evidence="3" type="ORF">H9660_04295</name>
</gene>
<dbReference type="PANTHER" id="PTHR40050:SF1">
    <property type="entry name" value="INNER SPORE COAT PROTEIN H"/>
    <property type="match status" value="1"/>
</dbReference>
<dbReference type="RefSeq" id="WP_191748891.1">
    <property type="nucleotide sequence ID" value="NZ_JACSQZ010000010.1"/>
</dbReference>
<feature type="region of interest" description="Disordered" evidence="1">
    <location>
        <begin position="581"/>
        <end position="723"/>
    </location>
</feature>
<comment type="caution">
    <text evidence="3">The sequence shown here is derived from an EMBL/GenBank/DDBJ whole genome shotgun (WGS) entry which is preliminary data.</text>
</comment>
<dbReference type="PANTHER" id="PTHR40050">
    <property type="entry name" value="INNER SPORE COAT PROTEIN H"/>
    <property type="match status" value="1"/>
</dbReference>
<evidence type="ECO:0000313" key="3">
    <source>
        <dbReference type="EMBL" id="MBD7914357.1"/>
    </source>
</evidence>
<keyword evidence="2" id="KW-0472">Membrane</keyword>
<feature type="compositionally biased region" description="Polar residues" evidence="1">
    <location>
        <begin position="594"/>
        <end position="614"/>
    </location>
</feature>
<feature type="compositionally biased region" description="Low complexity" evidence="1">
    <location>
        <begin position="656"/>
        <end position="713"/>
    </location>
</feature>
<feature type="compositionally biased region" description="Polar residues" evidence="1">
    <location>
        <begin position="714"/>
        <end position="723"/>
    </location>
</feature>
<accession>A0ABR8Q1R1</accession>
<feature type="region of interest" description="Disordered" evidence="1">
    <location>
        <begin position="209"/>
        <end position="343"/>
    </location>
</feature>
<keyword evidence="3" id="KW-0418">Kinase</keyword>
<feature type="transmembrane region" description="Helical" evidence="2">
    <location>
        <begin position="7"/>
        <end position="27"/>
    </location>
</feature>
<protein>
    <submittedName>
        <fullName evidence="3">CotH kinase family protein</fullName>
    </submittedName>
</protein>
<keyword evidence="2" id="KW-1133">Transmembrane helix</keyword>
<keyword evidence="3" id="KW-0808">Transferase</keyword>
<feature type="compositionally biased region" description="Low complexity" evidence="1">
    <location>
        <begin position="222"/>
        <end position="231"/>
    </location>
</feature>
<dbReference type="Pfam" id="PF08757">
    <property type="entry name" value="CotH"/>
    <property type="match status" value="2"/>
</dbReference>
<sequence length="761" mass="84376">MISNKYINTIIATITAIAIFFTSLFYIKSKNITIANTVSSSNFKYLDTVLNKENITEIDIEVDEDNWNYLLENATDEEYINANITVNGTKYYNVGIRAKGNSSLSTVASDDTTDRYSFKVKFDEYVDGQNMDGLSKFVLNNIISDATYMKEYLSYDLLDKMGVPTPAFAFTNITINGEEWGLYFAVEVIEEEFIERNYGSLSGNLYKPDGMEMGGNKDNNENMKPNMNNEDMGNPPDMSNIPGGDNANSPNMNNMPSGDNTNPPNMDNIPSGDNANPPNMDSMPSGDNSIPPDMGNMLSEDNSNTSDINTLTNNDNNTTDTPTNNTTQGNQANINGFRGGMMGGGGGMGSSNGGSLVYTDDNKESYSDIFDSAVFDTTTDSDEDKVIEMIKNLNEGTNLEEYLNVDEILRYFAVNTFLVNLDSYASNMKHNYYLYERDGVFEILPWDYNLSFGGFTVGSASNAINFPIDTPVTDTTGNSPLIEKLLEVDEYKETYHKYLQEIVDYVNDGTYENTINSVNSLISEYVKNDPTAFYTYEEYEASLPELINFGIDRAKSISAQLEGTQPSTSYGTIETTVNLTAMGSQGGGGKDKNMNMQKPTDTNNVDTTTSASIENTKDNNGEINNMVTNDQGQMQPPTNNNVEGNTEQQRPMQRPNDSNTVNSNTSSSTENPTNNQGEMQNPTTNNETSNTQENSIQKPNNDNNKQQGINNNQERPSNMNGFSNNQINIKSKLLEFGGYILFLLLSIAFVALFKRKRFKAK</sequence>
<feature type="transmembrane region" description="Helical" evidence="2">
    <location>
        <begin position="736"/>
        <end position="753"/>
    </location>
</feature>
<dbReference type="Proteomes" id="UP000640335">
    <property type="component" value="Unassembled WGS sequence"/>
</dbReference>
<reference evidence="3 4" key="1">
    <citation type="submission" date="2020-08" db="EMBL/GenBank/DDBJ databases">
        <title>A Genomic Blueprint of the Chicken Gut Microbiome.</title>
        <authorList>
            <person name="Gilroy R."/>
            <person name="Ravi A."/>
            <person name="Getino M."/>
            <person name="Pursley I."/>
            <person name="Horton D.L."/>
            <person name="Alikhan N.-F."/>
            <person name="Baker D."/>
            <person name="Gharbi K."/>
            <person name="Hall N."/>
            <person name="Watson M."/>
            <person name="Adriaenssens E.M."/>
            <person name="Foster-Nyarko E."/>
            <person name="Jarju S."/>
            <person name="Secka A."/>
            <person name="Antonio M."/>
            <person name="Oren A."/>
            <person name="Chaudhuri R."/>
            <person name="La Ragione R.M."/>
            <person name="Hildebrand F."/>
            <person name="Pallen M.J."/>
        </authorList>
    </citation>
    <scope>NUCLEOTIDE SEQUENCE [LARGE SCALE GENOMIC DNA]</scope>
    <source>
        <strain evidence="3 4">Sa3CUN1</strain>
    </source>
</reference>
<evidence type="ECO:0000313" key="4">
    <source>
        <dbReference type="Proteomes" id="UP000640335"/>
    </source>
</evidence>
<evidence type="ECO:0000256" key="1">
    <source>
        <dbReference type="SAM" id="MobiDB-lite"/>
    </source>
</evidence>
<name>A0ABR8Q1R1_9CLOT</name>
<keyword evidence="4" id="KW-1185">Reference proteome</keyword>
<dbReference type="EMBL" id="JACSQZ010000010">
    <property type="protein sequence ID" value="MBD7914357.1"/>
    <property type="molecule type" value="Genomic_DNA"/>
</dbReference>
<proteinExistence type="predicted"/>
<keyword evidence="2" id="KW-0812">Transmembrane</keyword>
<organism evidence="3 4">
    <name type="scientific">Clostridium gallinarum</name>
    <dbReference type="NCBI Taxonomy" id="2762246"/>
    <lineage>
        <taxon>Bacteria</taxon>
        <taxon>Bacillati</taxon>
        <taxon>Bacillota</taxon>
        <taxon>Clostridia</taxon>
        <taxon>Eubacteriales</taxon>
        <taxon>Clostridiaceae</taxon>
        <taxon>Clostridium</taxon>
    </lineage>
</organism>
<feature type="compositionally biased region" description="Low complexity" evidence="1">
    <location>
        <begin position="244"/>
        <end position="260"/>
    </location>
</feature>
<feature type="compositionally biased region" description="Polar residues" evidence="1">
    <location>
        <begin position="621"/>
        <end position="651"/>
    </location>
</feature>
<dbReference type="InterPro" id="IPR014867">
    <property type="entry name" value="Spore_coat_CotH_CotH2/3/7"/>
</dbReference>
<dbReference type="GO" id="GO:0016301">
    <property type="term" value="F:kinase activity"/>
    <property type="evidence" value="ECO:0007669"/>
    <property type="project" value="UniProtKB-KW"/>
</dbReference>
<feature type="compositionally biased region" description="Low complexity" evidence="1">
    <location>
        <begin position="301"/>
        <end position="336"/>
    </location>
</feature>
<evidence type="ECO:0000256" key="2">
    <source>
        <dbReference type="SAM" id="Phobius"/>
    </source>
</evidence>